<sequence>MRKNVHEVFAIRYATVKRKSSENFLDGDPHESAGNMDYFVWLIRSRDNLVLVDTGFNEEAAAQRGRTFLRCPIDSLPLLNTSRADIKDVILTHLHYDHAGNCDLLPGARFFVQADEMQYATGPHMRHSVLRKAYHVGDIQDMVSAVYDGRVVMLNGSKEIRPGIIVHRVGGHTAGLQIVQVWTDKGWLVLASDATHFYANFQESRPFPIVLHVGEMLDAFEAITELASSPELIIPGHDPMVMDKFDAPSKVTEGVVVRLA</sequence>
<evidence type="ECO:0000256" key="1">
    <source>
        <dbReference type="ARBA" id="ARBA00001947"/>
    </source>
</evidence>
<evidence type="ECO:0000313" key="7">
    <source>
        <dbReference type="EMBL" id="KKN13953.1"/>
    </source>
</evidence>
<dbReference type="CDD" id="cd07729">
    <property type="entry name" value="AHL_lactonase_MBL-fold"/>
    <property type="match status" value="1"/>
</dbReference>
<proteinExistence type="inferred from homology"/>
<dbReference type="InterPro" id="IPR036866">
    <property type="entry name" value="RibonucZ/Hydroxyglut_hydro"/>
</dbReference>
<dbReference type="InterPro" id="IPR001279">
    <property type="entry name" value="Metallo-B-lactamas"/>
</dbReference>
<keyword evidence="4" id="KW-0378">Hydrolase</keyword>
<comment type="caution">
    <text evidence="7">The sequence shown here is derived from an EMBL/GenBank/DDBJ whole genome shotgun (WGS) entry which is preliminary data.</text>
</comment>
<dbReference type="PANTHER" id="PTHR42978:SF7">
    <property type="entry name" value="METALLO-HYDROLASE RV2300C-RELATED"/>
    <property type="match status" value="1"/>
</dbReference>
<organism evidence="7">
    <name type="scientific">marine sediment metagenome</name>
    <dbReference type="NCBI Taxonomy" id="412755"/>
    <lineage>
        <taxon>unclassified sequences</taxon>
        <taxon>metagenomes</taxon>
        <taxon>ecological metagenomes</taxon>
    </lineage>
</organism>
<feature type="domain" description="Metallo-beta-lactamase" evidence="6">
    <location>
        <begin position="37"/>
        <end position="237"/>
    </location>
</feature>
<evidence type="ECO:0000259" key="6">
    <source>
        <dbReference type="SMART" id="SM00849"/>
    </source>
</evidence>
<dbReference type="PANTHER" id="PTHR42978">
    <property type="entry name" value="QUORUM-QUENCHING LACTONASE YTNP-RELATED-RELATED"/>
    <property type="match status" value="1"/>
</dbReference>
<dbReference type="Pfam" id="PF00753">
    <property type="entry name" value="Lactamase_B"/>
    <property type="match status" value="1"/>
</dbReference>
<protein>
    <recommendedName>
        <fullName evidence="6">Metallo-beta-lactamase domain-containing protein</fullName>
    </recommendedName>
</protein>
<comment type="cofactor">
    <cofactor evidence="1">
        <name>Zn(2+)</name>
        <dbReference type="ChEBI" id="CHEBI:29105"/>
    </cofactor>
</comment>
<evidence type="ECO:0000256" key="2">
    <source>
        <dbReference type="ARBA" id="ARBA00007749"/>
    </source>
</evidence>
<dbReference type="GO" id="GO:0016787">
    <property type="term" value="F:hydrolase activity"/>
    <property type="evidence" value="ECO:0007669"/>
    <property type="project" value="UniProtKB-KW"/>
</dbReference>
<reference evidence="7" key="1">
    <citation type="journal article" date="2015" name="Nature">
        <title>Complex archaea that bridge the gap between prokaryotes and eukaryotes.</title>
        <authorList>
            <person name="Spang A."/>
            <person name="Saw J.H."/>
            <person name="Jorgensen S.L."/>
            <person name="Zaremba-Niedzwiedzka K."/>
            <person name="Martijn J."/>
            <person name="Lind A.E."/>
            <person name="van Eijk R."/>
            <person name="Schleper C."/>
            <person name="Guy L."/>
            <person name="Ettema T.J."/>
        </authorList>
    </citation>
    <scope>NUCLEOTIDE SEQUENCE</scope>
</reference>
<evidence type="ECO:0000256" key="4">
    <source>
        <dbReference type="ARBA" id="ARBA00022801"/>
    </source>
</evidence>
<dbReference type="SMART" id="SM00849">
    <property type="entry name" value="Lactamase_B"/>
    <property type="match status" value="1"/>
</dbReference>
<keyword evidence="5" id="KW-0862">Zinc</keyword>
<dbReference type="AlphaFoldDB" id="A0A0F9R954"/>
<accession>A0A0F9R954</accession>
<dbReference type="GO" id="GO:0046872">
    <property type="term" value="F:metal ion binding"/>
    <property type="evidence" value="ECO:0007669"/>
    <property type="project" value="UniProtKB-KW"/>
</dbReference>
<evidence type="ECO:0000256" key="5">
    <source>
        <dbReference type="ARBA" id="ARBA00022833"/>
    </source>
</evidence>
<dbReference type="Gene3D" id="3.60.15.10">
    <property type="entry name" value="Ribonuclease Z/Hydroxyacylglutathione hydrolase-like"/>
    <property type="match status" value="1"/>
</dbReference>
<dbReference type="InterPro" id="IPR051013">
    <property type="entry name" value="MBL_superfamily_lactonases"/>
</dbReference>
<name>A0A0F9R954_9ZZZZ</name>
<gene>
    <name evidence="7" type="ORF">LCGC14_1001010</name>
</gene>
<dbReference type="SUPFAM" id="SSF56281">
    <property type="entry name" value="Metallo-hydrolase/oxidoreductase"/>
    <property type="match status" value="1"/>
</dbReference>
<dbReference type="EMBL" id="LAZR01003867">
    <property type="protein sequence ID" value="KKN13953.1"/>
    <property type="molecule type" value="Genomic_DNA"/>
</dbReference>
<comment type="similarity">
    <text evidence="2">Belongs to the metallo-beta-lactamase superfamily.</text>
</comment>
<keyword evidence="3" id="KW-0479">Metal-binding</keyword>
<evidence type="ECO:0000256" key="3">
    <source>
        <dbReference type="ARBA" id="ARBA00022723"/>
    </source>
</evidence>